<keyword evidence="2" id="KW-0479">Metal-binding</keyword>
<dbReference type="RefSeq" id="WP_120369280.1">
    <property type="nucleotide sequence ID" value="NZ_RAXU01000003.1"/>
</dbReference>
<name>A0A3A8EXQ5_9GAMM</name>
<evidence type="ECO:0000256" key="2">
    <source>
        <dbReference type="ARBA" id="ARBA00022723"/>
    </source>
</evidence>
<dbReference type="InterPro" id="IPR011057">
    <property type="entry name" value="Mss4-like_sf"/>
</dbReference>
<dbReference type="AlphaFoldDB" id="A0A3A8EXQ5"/>
<dbReference type="GO" id="GO:0016846">
    <property type="term" value="F:carbon-sulfur lyase activity"/>
    <property type="evidence" value="ECO:0007669"/>
    <property type="project" value="InterPro"/>
</dbReference>
<evidence type="ECO:0000313" key="7">
    <source>
        <dbReference type="Proteomes" id="UP000269001"/>
    </source>
</evidence>
<feature type="domain" description="CENP-V/GFA" evidence="5">
    <location>
        <begin position="1"/>
        <end position="106"/>
    </location>
</feature>
<organism evidence="6 7">
    <name type="scientific">Acinetobacter guerrae</name>
    <dbReference type="NCBI Taxonomy" id="1843371"/>
    <lineage>
        <taxon>Bacteria</taxon>
        <taxon>Pseudomonadati</taxon>
        <taxon>Pseudomonadota</taxon>
        <taxon>Gammaproteobacteria</taxon>
        <taxon>Moraxellales</taxon>
        <taxon>Moraxellaceae</taxon>
        <taxon>Acinetobacter</taxon>
    </lineage>
</organism>
<dbReference type="SUPFAM" id="SSF51316">
    <property type="entry name" value="Mss4-like"/>
    <property type="match status" value="1"/>
</dbReference>
<evidence type="ECO:0000256" key="1">
    <source>
        <dbReference type="ARBA" id="ARBA00005495"/>
    </source>
</evidence>
<comment type="similarity">
    <text evidence="1">Belongs to the Gfa family.</text>
</comment>
<dbReference type="PANTHER" id="PTHR33337:SF40">
    <property type="entry name" value="CENP-V_GFA DOMAIN-CONTAINING PROTEIN-RELATED"/>
    <property type="match status" value="1"/>
</dbReference>
<proteinExistence type="inferred from homology"/>
<dbReference type="GO" id="GO:0046872">
    <property type="term" value="F:metal ion binding"/>
    <property type="evidence" value="ECO:0007669"/>
    <property type="project" value="UniProtKB-KW"/>
</dbReference>
<sequence>MLGQCLCGSVQVEANIHIDQIAVCHCSMCRKWGGGPSLTVEVIDHLKMTGEKLIGKYASSEWAARYFCKNCGTNLYYKLNERNYYNLNAQLFDLPEQAKIHLEIYADHKPAYYPFLSSAKQLTEQDVINLFSSGN</sequence>
<dbReference type="EMBL" id="RAXU01000003">
    <property type="protein sequence ID" value="RKG35510.1"/>
    <property type="molecule type" value="Genomic_DNA"/>
</dbReference>
<protein>
    <submittedName>
        <fullName evidence="6">GFA family protein</fullName>
    </submittedName>
</protein>
<dbReference type="Proteomes" id="UP000269001">
    <property type="component" value="Unassembled WGS sequence"/>
</dbReference>
<dbReference type="Pfam" id="PF04828">
    <property type="entry name" value="GFA"/>
    <property type="match status" value="1"/>
</dbReference>
<keyword evidence="4" id="KW-0456">Lyase</keyword>
<evidence type="ECO:0000256" key="3">
    <source>
        <dbReference type="ARBA" id="ARBA00022833"/>
    </source>
</evidence>
<dbReference type="PROSITE" id="PS51891">
    <property type="entry name" value="CENP_V_GFA"/>
    <property type="match status" value="1"/>
</dbReference>
<gene>
    <name evidence="6" type="ORF">D7V21_04180</name>
</gene>
<accession>A0A3A8EXQ5</accession>
<evidence type="ECO:0000313" key="6">
    <source>
        <dbReference type="EMBL" id="RKG35510.1"/>
    </source>
</evidence>
<keyword evidence="7" id="KW-1185">Reference proteome</keyword>
<comment type="caution">
    <text evidence="6">The sequence shown here is derived from an EMBL/GenBank/DDBJ whole genome shotgun (WGS) entry which is preliminary data.</text>
</comment>
<dbReference type="InterPro" id="IPR006913">
    <property type="entry name" value="CENP-V/GFA"/>
</dbReference>
<dbReference type="Gene3D" id="3.90.1590.10">
    <property type="entry name" value="glutathione-dependent formaldehyde- activating enzyme (gfa)"/>
    <property type="match status" value="1"/>
</dbReference>
<evidence type="ECO:0000259" key="5">
    <source>
        <dbReference type="PROSITE" id="PS51891"/>
    </source>
</evidence>
<evidence type="ECO:0000256" key="4">
    <source>
        <dbReference type="ARBA" id="ARBA00023239"/>
    </source>
</evidence>
<dbReference type="PANTHER" id="PTHR33337">
    <property type="entry name" value="GFA DOMAIN-CONTAINING PROTEIN"/>
    <property type="match status" value="1"/>
</dbReference>
<reference evidence="6 7" key="1">
    <citation type="submission" date="2018-09" db="EMBL/GenBank/DDBJ databases">
        <title>The draft genome of Acinetobacter spp. strains.</title>
        <authorList>
            <person name="Qin J."/>
            <person name="Feng Y."/>
            <person name="Zong Z."/>
        </authorList>
    </citation>
    <scope>NUCLEOTIDE SEQUENCE [LARGE SCALE GENOMIC DNA]</scope>
    <source>
        <strain evidence="6 7">WCHAc060096</strain>
    </source>
</reference>
<keyword evidence="3" id="KW-0862">Zinc</keyword>